<dbReference type="Pfam" id="PF07992">
    <property type="entry name" value="Pyr_redox_2"/>
    <property type="match status" value="1"/>
</dbReference>
<dbReference type="Gene3D" id="3.50.50.100">
    <property type="match status" value="1"/>
</dbReference>
<dbReference type="PRINTS" id="PR00368">
    <property type="entry name" value="FADPNR"/>
</dbReference>
<evidence type="ECO:0000259" key="7">
    <source>
        <dbReference type="Pfam" id="PF07992"/>
    </source>
</evidence>
<dbReference type="PRINTS" id="PR00411">
    <property type="entry name" value="PNDRDTASEI"/>
</dbReference>
<reference evidence="8 9" key="1">
    <citation type="submission" date="2019-03" db="EMBL/GenBank/DDBJ databases">
        <title>Draft genome sequences of novel Actinobacteria.</title>
        <authorList>
            <person name="Sahin N."/>
            <person name="Ay H."/>
            <person name="Saygin H."/>
        </authorList>
    </citation>
    <scope>NUCLEOTIDE SEQUENCE [LARGE SCALE GENOMIC DNA]</scope>
    <source>
        <strain evidence="8 9">KC310</strain>
    </source>
</reference>
<keyword evidence="6" id="KW-0472">Membrane</keyword>
<evidence type="ECO:0000256" key="5">
    <source>
        <dbReference type="ARBA" id="ARBA00023002"/>
    </source>
</evidence>
<protein>
    <submittedName>
        <fullName evidence="8">FAD-dependent oxidoreductase</fullName>
    </submittedName>
</protein>
<dbReference type="Proteomes" id="UP000295258">
    <property type="component" value="Unassembled WGS sequence"/>
</dbReference>
<sequence>MNTSTAHQIVVLGAGYTGLIATARLARYTRRLNTRITLVNPSPRFTERLRMHQVAAGQELTDFQIPDLLKGTDVRFHQAAATAIDTADRTVALDDGVLLHYDTLVYALGSATDASIVPGAADHAWTLDDPRLAHRLSQRLPGIAAAGGTVTVCGGGLTGIEAAAEIAEAHPALTVKLVCATEPGSMMGEKARAHLNRVLDRLGVVRMVGVRVTKVLPDAVRLDTGELVCSDLTLWTTGVRVPQLAAQAGIATDGKGLIITDPTLRSVSHPEIHAIGDAALVRQAWGQLHGTCQSGVVTADYTAGVIARLLRGKPVKPLRFGYFHQPVSLGRKDAVVQFTKADDTPRRWYLKGKTAVIYKEQVSSTPPVAAKMSRHVKIPVQLSKGGRATRKAA</sequence>
<evidence type="ECO:0000256" key="6">
    <source>
        <dbReference type="SAM" id="Phobius"/>
    </source>
</evidence>
<feature type="domain" description="FAD/NAD(P)-binding" evidence="7">
    <location>
        <begin position="8"/>
        <end position="284"/>
    </location>
</feature>
<keyword evidence="5" id="KW-0560">Oxidoreductase</keyword>
<comment type="similarity">
    <text evidence="2">Belongs to the NADH dehydrogenase family.</text>
</comment>
<dbReference type="EMBL" id="SMKO01000337">
    <property type="protein sequence ID" value="TDC84504.1"/>
    <property type="molecule type" value="Genomic_DNA"/>
</dbReference>
<dbReference type="RefSeq" id="WP_132606724.1">
    <property type="nucleotide sequence ID" value="NZ_SMKO01000337.1"/>
</dbReference>
<dbReference type="GO" id="GO:0003955">
    <property type="term" value="F:NAD(P)H dehydrogenase (quinone) activity"/>
    <property type="evidence" value="ECO:0007669"/>
    <property type="project" value="TreeGrafter"/>
</dbReference>
<dbReference type="InterPro" id="IPR036188">
    <property type="entry name" value="FAD/NAD-bd_sf"/>
</dbReference>
<keyword evidence="3" id="KW-0285">Flavoprotein</keyword>
<comment type="cofactor">
    <cofactor evidence="1">
        <name>FAD</name>
        <dbReference type="ChEBI" id="CHEBI:57692"/>
    </cofactor>
</comment>
<evidence type="ECO:0000256" key="1">
    <source>
        <dbReference type="ARBA" id="ARBA00001974"/>
    </source>
</evidence>
<keyword evidence="6" id="KW-1133">Transmembrane helix</keyword>
<proteinExistence type="inferred from homology"/>
<dbReference type="InterPro" id="IPR051169">
    <property type="entry name" value="NADH-Q_oxidoreductase"/>
</dbReference>
<keyword evidence="6" id="KW-0812">Transmembrane</keyword>
<organism evidence="8 9">
    <name type="scientific">Nonomuraea deserti</name>
    <dbReference type="NCBI Taxonomy" id="1848322"/>
    <lineage>
        <taxon>Bacteria</taxon>
        <taxon>Bacillati</taxon>
        <taxon>Actinomycetota</taxon>
        <taxon>Actinomycetes</taxon>
        <taxon>Streptosporangiales</taxon>
        <taxon>Streptosporangiaceae</taxon>
        <taxon>Nonomuraea</taxon>
    </lineage>
</organism>
<evidence type="ECO:0000313" key="8">
    <source>
        <dbReference type="EMBL" id="TDC84504.1"/>
    </source>
</evidence>
<evidence type="ECO:0000313" key="9">
    <source>
        <dbReference type="Proteomes" id="UP000295258"/>
    </source>
</evidence>
<accession>A0A4R4U748</accession>
<dbReference type="InterPro" id="IPR023753">
    <property type="entry name" value="FAD/NAD-binding_dom"/>
</dbReference>
<keyword evidence="9" id="KW-1185">Reference proteome</keyword>
<dbReference type="PANTHER" id="PTHR42913:SF3">
    <property type="entry name" value="64 KDA MITOCHONDRIAL NADH DEHYDROGENASE (EUROFUNG)"/>
    <property type="match status" value="1"/>
</dbReference>
<dbReference type="SUPFAM" id="SSF51905">
    <property type="entry name" value="FAD/NAD(P)-binding domain"/>
    <property type="match status" value="1"/>
</dbReference>
<comment type="caution">
    <text evidence="8">The sequence shown here is derived from an EMBL/GenBank/DDBJ whole genome shotgun (WGS) entry which is preliminary data.</text>
</comment>
<evidence type="ECO:0000256" key="2">
    <source>
        <dbReference type="ARBA" id="ARBA00005272"/>
    </source>
</evidence>
<name>A0A4R4U748_9ACTN</name>
<evidence type="ECO:0000256" key="3">
    <source>
        <dbReference type="ARBA" id="ARBA00022630"/>
    </source>
</evidence>
<feature type="transmembrane region" description="Helical" evidence="6">
    <location>
        <begin position="6"/>
        <end position="26"/>
    </location>
</feature>
<dbReference type="GO" id="GO:0019646">
    <property type="term" value="P:aerobic electron transport chain"/>
    <property type="evidence" value="ECO:0007669"/>
    <property type="project" value="TreeGrafter"/>
</dbReference>
<gene>
    <name evidence="8" type="ORF">E1292_49415</name>
</gene>
<keyword evidence="4" id="KW-0274">FAD</keyword>
<evidence type="ECO:0000256" key="4">
    <source>
        <dbReference type="ARBA" id="ARBA00022827"/>
    </source>
</evidence>
<dbReference type="AlphaFoldDB" id="A0A4R4U748"/>
<dbReference type="PANTHER" id="PTHR42913">
    <property type="entry name" value="APOPTOSIS-INDUCING FACTOR 1"/>
    <property type="match status" value="1"/>
</dbReference>